<organism evidence="2 3">
    <name type="scientific">Heliocybe sulcata</name>
    <dbReference type="NCBI Taxonomy" id="5364"/>
    <lineage>
        <taxon>Eukaryota</taxon>
        <taxon>Fungi</taxon>
        <taxon>Dikarya</taxon>
        <taxon>Basidiomycota</taxon>
        <taxon>Agaricomycotina</taxon>
        <taxon>Agaricomycetes</taxon>
        <taxon>Gloeophyllales</taxon>
        <taxon>Gloeophyllaceae</taxon>
        <taxon>Heliocybe</taxon>
    </lineage>
</organism>
<protein>
    <submittedName>
        <fullName evidence="2">Uncharacterized protein</fullName>
    </submittedName>
</protein>
<keyword evidence="1" id="KW-0812">Transmembrane</keyword>
<keyword evidence="1" id="KW-1133">Transmembrane helix</keyword>
<name>A0A5C3MXM2_9AGAM</name>
<reference evidence="2 3" key="1">
    <citation type="journal article" date="2019" name="Nat. Ecol. Evol.">
        <title>Megaphylogeny resolves global patterns of mushroom evolution.</title>
        <authorList>
            <person name="Varga T."/>
            <person name="Krizsan K."/>
            <person name="Foldi C."/>
            <person name="Dima B."/>
            <person name="Sanchez-Garcia M."/>
            <person name="Sanchez-Ramirez S."/>
            <person name="Szollosi G.J."/>
            <person name="Szarkandi J.G."/>
            <person name="Papp V."/>
            <person name="Albert L."/>
            <person name="Andreopoulos W."/>
            <person name="Angelini C."/>
            <person name="Antonin V."/>
            <person name="Barry K.W."/>
            <person name="Bougher N.L."/>
            <person name="Buchanan P."/>
            <person name="Buyck B."/>
            <person name="Bense V."/>
            <person name="Catcheside P."/>
            <person name="Chovatia M."/>
            <person name="Cooper J."/>
            <person name="Damon W."/>
            <person name="Desjardin D."/>
            <person name="Finy P."/>
            <person name="Geml J."/>
            <person name="Haridas S."/>
            <person name="Hughes K."/>
            <person name="Justo A."/>
            <person name="Karasinski D."/>
            <person name="Kautmanova I."/>
            <person name="Kiss B."/>
            <person name="Kocsube S."/>
            <person name="Kotiranta H."/>
            <person name="LaButti K.M."/>
            <person name="Lechner B.E."/>
            <person name="Liimatainen K."/>
            <person name="Lipzen A."/>
            <person name="Lukacs Z."/>
            <person name="Mihaltcheva S."/>
            <person name="Morgado L.N."/>
            <person name="Niskanen T."/>
            <person name="Noordeloos M.E."/>
            <person name="Ohm R.A."/>
            <person name="Ortiz-Santana B."/>
            <person name="Ovrebo C."/>
            <person name="Racz N."/>
            <person name="Riley R."/>
            <person name="Savchenko A."/>
            <person name="Shiryaev A."/>
            <person name="Soop K."/>
            <person name="Spirin V."/>
            <person name="Szebenyi C."/>
            <person name="Tomsovsky M."/>
            <person name="Tulloss R.E."/>
            <person name="Uehling J."/>
            <person name="Grigoriev I.V."/>
            <person name="Vagvolgyi C."/>
            <person name="Papp T."/>
            <person name="Martin F.M."/>
            <person name="Miettinen O."/>
            <person name="Hibbett D.S."/>
            <person name="Nagy L.G."/>
        </authorList>
    </citation>
    <scope>NUCLEOTIDE SEQUENCE [LARGE SCALE GENOMIC DNA]</scope>
    <source>
        <strain evidence="2 3">OMC1185</strain>
    </source>
</reference>
<keyword evidence="1" id="KW-0472">Membrane</keyword>
<dbReference type="AlphaFoldDB" id="A0A5C3MXM2"/>
<gene>
    <name evidence="2" type="ORF">OE88DRAFT_366095</name>
</gene>
<accession>A0A5C3MXM2</accession>
<dbReference type="EMBL" id="ML213515">
    <property type="protein sequence ID" value="TFK49663.1"/>
    <property type="molecule type" value="Genomic_DNA"/>
</dbReference>
<feature type="transmembrane region" description="Helical" evidence="1">
    <location>
        <begin position="128"/>
        <end position="148"/>
    </location>
</feature>
<keyword evidence="3" id="KW-1185">Reference proteome</keyword>
<evidence type="ECO:0000256" key="1">
    <source>
        <dbReference type="SAM" id="Phobius"/>
    </source>
</evidence>
<evidence type="ECO:0000313" key="2">
    <source>
        <dbReference type="EMBL" id="TFK49663.1"/>
    </source>
</evidence>
<evidence type="ECO:0000313" key="3">
    <source>
        <dbReference type="Proteomes" id="UP000305948"/>
    </source>
</evidence>
<feature type="transmembrane region" description="Helical" evidence="1">
    <location>
        <begin position="160"/>
        <end position="183"/>
    </location>
</feature>
<proteinExistence type="predicted"/>
<sequence length="237" mass="27515">MLLRSTRFLTINWSEDRVFILWLFILPPFVWVERVPREKYSLQQCVMRRIRLAPHQWPPIHLENAADERIKHLERKYPSTFQSRSAYAETWPRINRTLFVNARVHRLQHLDGSNEGLQRLREVYMQGLDRRSIILSLLASTTITAMGLPGTDNAHWLARAFWFASSAIAVTGVIMAILTPILFDTFFQEDCEAALHNNAAHKYLTLHTDPVLLHQIDIFIEAYRVASDALCSSVQSF</sequence>
<dbReference type="OrthoDB" id="2910511at2759"/>
<dbReference type="Proteomes" id="UP000305948">
    <property type="component" value="Unassembled WGS sequence"/>
</dbReference>